<keyword evidence="1" id="KW-0479">Metal-binding</keyword>
<sequence length="322" mass="34301">MEAQLQKVVYTIQPYPELLSMLTYHMGWQGEGAGPEAQGKRIRPILVLLSAAAVGGNWRAALPAAASVELLHNFSLIHDDIQDQSEVRRGRPTVWKKWGVAQAINAGDLMFTLAQQAILELGTSANPGVGLEGARILNHTCVALTEGQYLDMANEQARSLPLSDYWPMVGGKTAALLSACAELGGLAAGGSETQRMALRTFGWSLGLAFQVLDDWLGIWGNADKIGKSTSSDLVTGKKTLPVVYALAQGGAFARRWLSGPVSAEEVGEVAAMLAAEGAEAYTLAEAERLTRQSREALDSLEGEAEACAALRELADGLLQRQA</sequence>
<dbReference type="GO" id="GO:0046872">
    <property type="term" value="F:metal ion binding"/>
    <property type="evidence" value="ECO:0007669"/>
    <property type="project" value="UniProtKB-KW"/>
</dbReference>
<evidence type="ECO:0000313" key="5">
    <source>
        <dbReference type="Proteomes" id="UP000050501"/>
    </source>
</evidence>
<dbReference type="PANTHER" id="PTHR12001">
    <property type="entry name" value="GERANYLGERANYL PYROPHOSPHATE SYNTHASE"/>
    <property type="match status" value="1"/>
</dbReference>
<keyword evidence="5" id="KW-1185">Reference proteome</keyword>
<dbReference type="SFLD" id="SFLDG01017">
    <property type="entry name" value="Polyprenyl_Transferase_Like"/>
    <property type="match status" value="1"/>
</dbReference>
<name>A0A0P6YBR6_9CHLR</name>
<protein>
    <recommendedName>
        <fullName evidence="6">Geranylgeranyl pyrophosphate synthase</fullName>
    </recommendedName>
</protein>
<dbReference type="PROSITE" id="PS00723">
    <property type="entry name" value="POLYPRENYL_SYNTHASE_1"/>
    <property type="match status" value="1"/>
</dbReference>
<dbReference type="Gene3D" id="1.10.600.10">
    <property type="entry name" value="Farnesyl Diphosphate Synthase"/>
    <property type="match status" value="1"/>
</dbReference>
<dbReference type="EMBL" id="LGCM01000021">
    <property type="protein sequence ID" value="KPL86909.1"/>
    <property type="molecule type" value="Genomic_DNA"/>
</dbReference>
<accession>A0A0P6YBR6</accession>
<evidence type="ECO:0000256" key="1">
    <source>
        <dbReference type="ARBA" id="ARBA00022723"/>
    </source>
</evidence>
<dbReference type="CDD" id="cd00685">
    <property type="entry name" value="Trans_IPPS_HT"/>
    <property type="match status" value="1"/>
</dbReference>
<gene>
    <name evidence="4" type="ORF">ADN01_05285</name>
</gene>
<dbReference type="SUPFAM" id="SSF48576">
    <property type="entry name" value="Terpenoid synthases"/>
    <property type="match status" value="1"/>
</dbReference>
<dbReference type="GO" id="GO:0008299">
    <property type="term" value="P:isoprenoid biosynthetic process"/>
    <property type="evidence" value="ECO:0007669"/>
    <property type="project" value="InterPro"/>
</dbReference>
<dbReference type="Proteomes" id="UP000050501">
    <property type="component" value="Unassembled WGS sequence"/>
</dbReference>
<dbReference type="GO" id="GO:0004659">
    <property type="term" value="F:prenyltransferase activity"/>
    <property type="evidence" value="ECO:0007669"/>
    <property type="project" value="InterPro"/>
</dbReference>
<dbReference type="Pfam" id="PF00348">
    <property type="entry name" value="polyprenyl_synt"/>
    <property type="match status" value="1"/>
</dbReference>
<evidence type="ECO:0000313" key="4">
    <source>
        <dbReference type="EMBL" id="KPL86909.1"/>
    </source>
</evidence>
<reference evidence="4" key="1">
    <citation type="submission" date="2015-07" db="EMBL/GenBank/DDBJ databases">
        <title>Genome sequence of Levilinea saccharolytica DSM 16555.</title>
        <authorList>
            <person name="Hemp J."/>
            <person name="Ward L.M."/>
            <person name="Pace L.A."/>
            <person name="Fischer W.W."/>
        </authorList>
    </citation>
    <scope>NUCLEOTIDE SEQUENCE [LARGE SCALE GENOMIC DNA]</scope>
    <source>
        <strain evidence="4">KIBI-1</strain>
    </source>
</reference>
<dbReference type="STRING" id="229921.ADN01_05285"/>
<dbReference type="AlphaFoldDB" id="A0A0P6YBR6"/>
<evidence type="ECO:0000256" key="3">
    <source>
        <dbReference type="RuleBase" id="RU004466"/>
    </source>
</evidence>
<keyword evidence="2" id="KW-0460">Magnesium</keyword>
<evidence type="ECO:0008006" key="6">
    <source>
        <dbReference type="Google" id="ProtNLM"/>
    </source>
</evidence>
<dbReference type="PANTHER" id="PTHR12001:SF86">
    <property type="entry name" value="GERANYLGERANYL DIPHOSPHATE SYNTHASE"/>
    <property type="match status" value="1"/>
</dbReference>
<proteinExistence type="inferred from homology"/>
<dbReference type="InterPro" id="IPR000092">
    <property type="entry name" value="Polyprenyl_synt"/>
</dbReference>
<organism evidence="4 5">
    <name type="scientific">Levilinea saccharolytica</name>
    <dbReference type="NCBI Taxonomy" id="229921"/>
    <lineage>
        <taxon>Bacteria</taxon>
        <taxon>Bacillati</taxon>
        <taxon>Chloroflexota</taxon>
        <taxon>Anaerolineae</taxon>
        <taxon>Anaerolineales</taxon>
        <taxon>Anaerolineaceae</taxon>
        <taxon>Levilinea</taxon>
    </lineage>
</organism>
<dbReference type="SFLD" id="SFLDS00005">
    <property type="entry name" value="Isoprenoid_Synthase_Type_I"/>
    <property type="match status" value="1"/>
</dbReference>
<evidence type="ECO:0000256" key="2">
    <source>
        <dbReference type="ARBA" id="ARBA00022842"/>
    </source>
</evidence>
<dbReference type="InterPro" id="IPR033749">
    <property type="entry name" value="Polyprenyl_synt_CS"/>
</dbReference>
<comment type="caution">
    <text evidence="4">The sequence shown here is derived from an EMBL/GenBank/DDBJ whole genome shotgun (WGS) entry which is preliminary data.</text>
</comment>
<keyword evidence="3" id="KW-0808">Transferase</keyword>
<dbReference type="InterPro" id="IPR008949">
    <property type="entry name" value="Isoprenoid_synthase_dom_sf"/>
</dbReference>
<comment type="similarity">
    <text evidence="3">Belongs to the FPP/GGPP synthase family.</text>
</comment>